<evidence type="ECO:0000313" key="2">
    <source>
        <dbReference type="EMBL" id="KGQ12349.1"/>
    </source>
</evidence>
<sequence length="480" mass="55991">MSGKLEDGEVSSAQSYDAEKLDMLSTDMEHQVEENSVTLVTPDKSDQMAPRTRSHSSKPADACDLPLSRVDSMSPIPAASFRDHAKRCIEDNELPMQKRRHQCVDNGSAAELQYLNDRFRREREYIETRISEIIQCVEHDRFRHEREYIENCCSEIVECVENDLADGRRILHDQFQQQNECIEHHFAEQRTKLDQKINKLKAEISKGAKREKVAAEKITDDTIKSKWNALRYNIRSVVLMLRSCEPKGAKDTPEFLRFRIPESEFKDLPQEYLREIFEGYLELYIWEFIYHHVFLGQGRQWRGNIFKLFQMARQEAISTEKDPKKIAEFASWSSHGGEASTSQLDKELQQPMADEFAESIFAMFQSQPKTLHQDDIKEVLGVAVYDATELAIMFISSKALLLPAWPFHRPLENDWPTTDFENERLPNVKSNDRFLVFRPALCQRILPGGYDWQLWHFEMRNVKEKLLRAQKECPANSALH</sequence>
<dbReference type="STRING" id="1245745.A0A0A2WGT6"/>
<feature type="region of interest" description="Disordered" evidence="1">
    <location>
        <begin position="1"/>
        <end position="69"/>
    </location>
</feature>
<organism evidence="2 3">
    <name type="scientific">Beauveria bassiana D1-5</name>
    <dbReference type="NCBI Taxonomy" id="1245745"/>
    <lineage>
        <taxon>Eukaryota</taxon>
        <taxon>Fungi</taxon>
        <taxon>Dikarya</taxon>
        <taxon>Ascomycota</taxon>
        <taxon>Pezizomycotina</taxon>
        <taxon>Sordariomycetes</taxon>
        <taxon>Hypocreomycetidae</taxon>
        <taxon>Hypocreales</taxon>
        <taxon>Cordycipitaceae</taxon>
        <taxon>Beauveria</taxon>
    </lineage>
</organism>
<feature type="compositionally biased region" description="Basic and acidic residues" evidence="1">
    <location>
        <begin position="17"/>
        <end position="33"/>
    </location>
</feature>
<accession>A0A0A2WGT6</accession>
<reference evidence="2 3" key="1">
    <citation type="submission" date="2012-10" db="EMBL/GenBank/DDBJ databases">
        <title>Genome sequencing and analysis of entomopathogenic fungi Beauveria bassiana D1-5.</title>
        <authorList>
            <person name="Li Q."/>
            <person name="Wang L."/>
            <person name="Zhang Z."/>
            <person name="Wang Q."/>
            <person name="Ren J."/>
            <person name="Wang M."/>
            <person name="Xu W."/>
            <person name="Wang J."/>
            <person name="Lu Y."/>
            <person name="Du Q."/>
            <person name="Sun Z."/>
        </authorList>
    </citation>
    <scope>NUCLEOTIDE SEQUENCE [LARGE SCALE GENOMIC DNA]</scope>
    <source>
        <strain evidence="2 3">D1-5</strain>
    </source>
</reference>
<dbReference type="Proteomes" id="UP000030106">
    <property type="component" value="Unassembled WGS sequence"/>
</dbReference>
<evidence type="ECO:0000313" key="3">
    <source>
        <dbReference type="Proteomes" id="UP000030106"/>
    </source>
</evidence>
<gene>
    <name evidence="2" type="ORF">BBAD15_g1901</name>
</gene>
<evidence type="ECO:0000256" key="1">
    <source>
        <dbReference type="SAM" id="MobiDB-lite"/>
    </source>
</evidence>
<proteinExistence type="predicted"/>
<dbReference type="AlphaFoldDB" id="A0A0A2WGT6"/>
<dbReference type="EMBL" id="ANFO01000124">
    <property type="protein sequence ID" value="KGQ12349.1"/>
    <property type="molecule type" value="Genomic_DNA"/>
</dbReference>
<dbReference type="HOGENOM" id="CLU_568558_0_0_1"/>
<name>A0A0A2WGT6_BEABA</name>
<protein>
    <submittedName>
        <fullName evidence="2">Uncharacterized protein</fullName>
    </submittedName>
</protein>
<comment type="caution">
    <text evidence="2">The sequence shown here is derived from an EMBL/GenBank/DDBJ whole genome shotgun (WGS) entry which is preliminary data.</text>
</comment>
<dbReference type="OrthoDB" id="5213630at2759"/>